<evidence type="ECO:0000313" key="2">
    <source>
        <dbReference type="EMBL" id="GFY59320.1"/>
    </source>
</evidence>
<name>A0A8X6XVD2_9ARAC</name>
<protein>
    <submittedName>
        <fullName evidence="2">RNA-directed DNA polymerase from mobile element jockey</fullName>
    </submittedName>
</protein>
<keyword evidence="2" id="KW-0808">Transferase</keyword>
<proteinExistence type="predicted"/>
<feature type="domain" description="Reverse transcriptase" evidence="1">
    <location>
        <begin position="62"/>
        <end position="151"/>
    </location>
</feature>
<dbReference type="AlphaFoldDB" id="A0A8X6XVD2"/>
<dbReference type="Proteomes" id="UP000886998">
    <property type="component" value="Unassembled WGS sequence"/>
</dbReference>
<keyword evidence="2" id="KW-0695">RNA-directed DNA polymerase</keyword>
<organism evidence="2 3">
    <name type="scientific">Trichonephila inaurata madagascariensis</name>
    <dbReference type="NCBI Taxonomy" id="2747483"/>
    <lineage>
        <taxon>Eukaryota</taxon>
        <taxon>Metazoa</taxon>
        <taxon>Ecdysozoa</taxon>
        <taxon>Arthropoda</taxon>
        <taxon>Chelicerata</taxon>
        <taxon>Arachnida</taxon>
        <taxon>Araneae</taxon>
        <taxon>Araneomorphae</taxon>
        <taxon>Entelegynae</taxon>
        <taxon>Araneoidea</taxon>
        <taxon>Nephilidae</taxon>
        <taxon>Trichonephila</taxon>
        <taxon>Trichonephila inaurata</taxon>
    </lineage>
</organism>
<dbReference type="OrthoDB" id="412981at2759"/>
<dbReference type="Pfam" id="PF00078">
    <property type="entry name" value="RVT_1"/>
    <property type="match status" value="1"/>
</dbReference>
<keyword evidence="2" id="KW-0548">Nucleotidyltransferase</keyword>
<dbReference type="GO" id="GO:0003964">
    <property type="term" value="F:RNA-directed DNA polymerase activity"/>
    <property type="evidence" value="ECO:0007669"/>
    <property type="project" value="UniProtKB-KW"/>
</dbReference>
<gene>
    <name evidence="2" type="primary">jockeypol_104</name>
    <name evidence="2" type="ORF">TNIN_314011</name>
</gene>
<keyword evidence="3" id="KW-1185">Reference proteome</keyword>
<evidence type="ECO:0000313" key="3">
    <source>
        <dbReference type="Proteomes" id="UP000886998"/>
    </source>
</evidence>
<dbReference type="InterPro" id="IPR000477">
    <property type="entry name" value="RT_dom"/>
</dbReference>
<comment type="caution">
    <text evidence="2">The sequence shown here is derived from an EMBL/GenBank/DDBJ whole genome shotgun (WGS) entry which is preliminary data.</text>
</comment>
<reference evidence="2" key="1">
    <citation type="submission" date="2020-08" db="EMBL/GenBank/DDBJ databases">
        <title>Multicomponent nature underlies the extraordinary mechanical properties of spider dragline silk.</title>
        <authorList>
            <person name="Kono N."/>
            <person name="Nakamura H."/>
            <person name="Mori M."/>
            <person name="Yoshida Y."/>
            <person name="Ohtoshi R."/>
            <person name="Malay A.D."/>
            <person name="Moran D.A.P."/>
            <person name="Tomita M."/>
            <person name="Numata K."/>
            <person name="Arakawa K."/>
        </authorList>
    </citation>
    <scope>NUCLEOTIDE SEQUENCE</scope>
</reference>
<evidence type="ECO:0000259" key="1">
    <source>
        <dbReference type="Pfam" id="PF00078"/>
    </source>
</evidence>
<dbReference type="EMBL" id="BMAV01012567">
    <property type="protein sequence ID" value="GFY59320.1"/>
    <property type="molecule type" value="Genomic_DNA"/>
</dbReference>
<accession>A0A8X6XVD2</accession>
<sequence length="210" mass="24427">MSNRIYVVMKHKYDYGSNTSHWRKKNPINIAVDLVAHITAGIEDVQDALGVEQNIYTSDFPSHPEVSIFLFADDAAILVTKKKESQARTALQEYLLILEKWLEKWRTAINTNKSQAFIFKSRRHCLPNDPLQLFDRPITWTNRAKYLGFTLDFNLTYSSHLQELKDNYWKKYFSLINWLEKSQSSPSRTKSLSTKFTSASLPFLRLSNLG</sequence>